<gene>
    <name evidence="2" type="ordered locus">MTR_7g093860</name>
</gene>
<evidence type="ECO:0000313" key="2">
    <source>
        <dbReference type="EMBL" id="AES81536.1"/>
    </source>
</evidence>
<dbReference type="Proteomes" id="UP000002051">
    <property type="component" value="Unassembled WGS sequence"/>
</dbReference>
<evidence type="ECO:0000256" key="1">
    <source>
        <dbReference type="SAM" id="MobiDB-lite"/>
    </source>
</evidence>
<proteinExistence type="predicted"/>
<keyword evidence="4" id="KW-1185">Reference proteome</keyword>
<dbReference type="EnsemblPlants" id="AES81536">
    <property type="protein sequence ID" value="AES81536"/>
    <property type="gene ID" value="MTR_7g093860"/>
</dbReference>
<dbReference type="EMBL" id="CM001223">
    <property type="protein sequence ID" value="AES81536.1"/>
    <property type="molecule type" value="Genomic_DNA"/>
</dbReference>
<reference evidence="3" key="3">
    <citation type="submission" date="2015-04" db="UniProtKB">
        <authorList>
            <consortium name="EnsemblPlants"/>
        </authorList>
    </citation>
    <scope>IDENTIFICATION</scope>
    <source>
        <strain evidence="3">cv. Jemalong A17</strain>
    </source>
</reference>
<sequence>MVVVRTAVGQDDGENDSGLGDDGGREENGGRSTRIEEEKEERKKMDVVYLHYCPCFKVEMSKLPLMSELCPKICV</sequence>
<accession>G7KWC6</accession>
<dbReference type="AlphaFoldDB" id="G7KWC6"/>
<dbReference type="HOGENOM" id="CLU_2674882_0_0_1"/>
<feature type="region of interest" description="Disordered" evidence="1">
    <location>
        <begin position="1"/>
        <end position="42"/>
    </location>
</feature>
<evidence type="ECO:0000313" key="3">
    <source>
        <dbReference type="EnsemblPlants" id="AES81536"/>
    </source>
</evidence>
<evidence type="ECO:0000313" key="4">
    <source>
        <dbReference type="Proteomes" id="UP000002051"/>
    </source>
</evidence>
<name>G7KWC6_MEDTR</name>
<reference evidence="2 4" key="1">
    <citation type="journal article" date="2011" name="Nature">
        <title>The Medicago genome provides insight into the evolution of rhizobial symbioses.</title>
        <authorList>
            <person name="Young N.D."/>
            <person name="Debelle F."/>
            <person name="Oldroyd G.E."/>
            <person name="Geurts R."/>
            <person name="Cannon S.B."/>
            <person name="Udvardi M.K."/>
            <person name="Benedito V.A."/>
            <person name="Mayer K.F."/>
            <person name="Gouzy J."/>
            <person name="Schoof H."/>
            <person name="Van de Peer Y."/>
            <person name="Proost S."/>
            <person name="Cook D.R."/>
            <person name="Meyers B.C."/>
            <person name="Spannagl M."/>
            <person name="Cheung F."/>
            <person name="De Mita S."/>
            <person name="Krishnakumar V."/>
            <person name="Gundlach H."/>
            <person name="Zhou S."/>
            <person name="Mudge J."/>
            <person name="Bharti A.K."/>
            <person name="Murray J.D."/>
            <person name="Naoumkina M.A."/>
            <person name="Rosen B."/>
            <person name="Silverstein K.A."/>
            <person name="Tang H."/>
            <person name="Rombauts S."/>
            <person name="Zhao P.X."/>
            <person name="Zhou P."/>
            <person name="Barbe V."/>
            <person name="Bardou P."/>
            <person name="Bechner M."/>
            <person name="Bellec A."/>
            <person name="Berger A."/>
            <person name="Berges H."/>
            <person name="Bidwell S."/>
            <person name="Bisseling T."/>
            <person name="Choisne N."/>
            <person name="Couloux A."/>
            <person name="Denny R."/>
            <person name="Deshpande S."/>
            <person name="Dai X."/>
            <person name="Doyle J.J."/>
            <person name="Dudez A.M."/>
            <person name="Farmer A.D."/>
            <person name="Fouteau S."/>
            <person name="Franken C."/>
            <person name="Gibelin C."/>
            <person name="Gish J."/>
            <person name="Goldstein S."/>
            <person name="Gonzalez A.J."/>
            <person name="Green P.J."/>
            <person name="Hallab A."/>
            <person name="Hartog M."/>
            <person name="Hua A."/>
            <person name="Humphray S.J."/>
            <person name="Jeong D.H."/>
            <person name="Jing Y."/>
            <person name="Jocker A."/>
            <person name="Kenton S.M."/>
            <person name="Kim D.J."/>
            <person name="Klee K."/>
            <person name="Lai H."/>
            <person name="Lang C."/>
            <person name="Lin S."/>
            <person name="Macmil S.L."/>
            <person name="Magdelenat G."/>
            <person name="Matthews L."/>
            <person name="McCorrison J."/>
            <person name="Monaghan E.L."/>
            <person name="Mun J.H."/>
            <person name="Najar F.Z."/>
            <person name="Nicholson C."/>
            <person name="Noirot C."/>
            <person name="O'Bleness M."/>
            <person name="Paule C.R."/>
            <person name="Poulain J."/>
            <person name="Prion F."/>
            <person name="Qin B."/>
            <person name="Qu C."/>
            <person name="Retzel E.F."/>
            <person name="Riddle C."/>
            <person name="Sallet E."/>
            <person name="Samain S."/>
            <person name="Samson N."/>
            <person name="Sanders I."/>
            <person name="Saurat O."/>
            <person name="Scarpelli C."/>
            <person name="Schiex T."/>
            <person name="Segurens B."/>
            <person name="Severin A.J."/>
            <person name="Sherrier D.J."/>
            <person name="Shi R."/>
            <person name="Sims S."/>
            <person name="Singer S.R."/>
            <person name="Sinharoy S."/>
            <person name="Sterck L."/>
            <person name="Viollet A."/>
            <person name="Wang B.B."/>
            <person name="Wang K."/>
            <person name="Wang M."/>
            <person name="Wang X."/>
            <person name="Warfsmann J."/>
            <person name="Weissenbach J."/>
            <person name="White D.D."/>
            <person name="White J.D."/>
            <person name="Wiley G.B."/>
            <person name="Wincker P."/>
            <person name="Xing Y."/>
            <person name="Yang L."/>
            <person name="Yao Z."/>
            <person name="Ying F."/>
            <person name="Zhai J."/>
            <person name="Zhou L."/>
            <person name="Zuber A."/>
            <person name="Denarie J."/>
            <person name="Dixon R.A."/>
            <person name="May G.D."/>
            <person name="Schwartz D.C."/>
            <person name="Rogers J."/>
            <person name="Quetier F."/>
            <person name="Town C.D."/>
            <person name="Roe B.A."/>
        </authorList>
    </citation>
    <scope>NUCLEOTIDE SEQUENCE [LARGE SCALE GENOMIC DNA]</scope>
    <source>
        <strain evidence="2">A17</strain>
        <strain evidence="3 4">cv. Jemalong A17</strain>
    </source>
</reference>
<organism evidence="2 4">
    <name type="scientific">Medicago truncatula</name>
    <name type="common">Barrel medic</name>
    <name type="synonym">Medicago tribuloides</name>
    <dbReference type="NCBI Taxonomy" id="3880"/>
    <lineage>
        <taxon>Eukaryota</taxon>
        <taxon>Viridiplantae</taxon>
        <taxon>Streptophyta</taxon>
        <taxon>Embryophyta</taxon>
        <taxon>Tracheophyta</taxon>
        <taxon>Spermatophyta</taxon>
        <taxon>Magnoliopsida</taxon>
        <taxon>eudicotyledons</taxon>
        <taxon>Gunneridae</taxon>
        <taxon>Pentapetalae</taxon>
        <taxon>rosids</taxon>
        <taxon>fabids</taxon>
        <taxon>Fabales</taxon>
        <taxon>Fabaceae</taxon>
        <taxon>Papilionoideae</taxon>
        <taxon>50 kb inversion clade</taxon>
        <taxon>NPAAA clade</taxon>
        <taxon>Hologalegina</taxon>
        <taxon>IRL clade</taxon>
        <taxon>Trifolieae</taxon>
        <taxon>Medicago</taxon>
    </lineage>
</organism>
<reference evidence="2 4" key="2">
    <citation type="journal article" date="2014" name="BMC Genomics">
        <title>An improved genome release (version Mt4.0) for the model legume Medicago truncatula.</title>
        <authorList>
            <person name="Tang H."/>
            <person name="Krishnakumar V."/>
            <person name="Bidwell S."/>
            <person name="Rosen B."/>
            <person name="Chan A."/>
            <person name="Zhou S."/>
            <person name="Gentzbittel L."/>
            <person name="Childs K.L."/>
            <person name="Yandell M."/>
            <person name="Gundlach H."/>
            <person name="Mayer K.F."/>
            <person name="Schwartz D.C."/>
            <person name="Town C.D."/>
        </authorList>
    </citation>
    <scope>GENOME REANNOTATION</scope>
    <source>
        <strain evidence="3 4">cv. Jemalong A17</strain>
    </source>
</reference>
<protein>
    <submittedName>
        <fullName evidence="2 3">Uncharacterized protein</fullName>
    </submittedName>
</protein>
<dbReference type="PaxDb" id="3880-AES81536"/>
<feature type="compositionally biased region" description="Basic and acidic residues" evidence="1">
    <location>
        <begin position="22"/>
        <end position="42"/>
    </location>
</feature>